<dbReference type="EMBL" id="LK023385">
    <property type="protein sequence ID" value="CDS13808.1"/>
    <property type="molecule type" value="Genomic_DNA"/>
</dbReference>
<gene>
    <name evidence="3" type="ORF">LRAMOSA05982</name>
</gene>
<name>A0A077X3E8_9FUNG</name>
<reference evidence="3" key="1">
    <citation type="journal article" date="2014" name="Genome Announc.">
        <title>De novo whole-genome sequence and genome annotation of Lichtheimia ramosa.</title>
        <authorList>
            <person name="Linde J."/>
            <person name="Schwartze V."/>
            <person name="Binder U."/>
            <person name="Lass-Florl C."/>
            <person name="Voigt K."/>
            <person name="Horn F."/>
        </authorList>
    </citation>
    <scope>NUCLEOTIDE SEQUENCE</scope>
    <source>
        <strain evidence="3">JMRC FSU:6197</strain>
    </source>
</reference>
<evidence type="ECO:0000256" key="2">
    <source>
        <dbReference type="SAM" id="MobiDB-lite"/>
    </source>
</evidence>
<organism evidence="3">
    <name type="scientific">Lichtheimia ramosa</name>
    <dbReference type="NCBI Taxonomy" id="688394"/>
    <lineage>
        <taxon>Eukaryota</taxon>
        <taxon>Fungi</taxon>
        <taxon>Fungi incertae sedis</taxon>
        <taxon>Mucoromycota</taxon>
        <taxon>Mucoromycotina</taxon>
        <taxon>Mucoromycetes</taxon>
        <taxon>Mucorales</taxon>
        <taxon>Lichtheimiaceae</taxon>
        <taxon>Lichtheimia</taxon>
    </lineage>
</organism>
<feature type="region of interest" description="Disordered" evidence="2">
    <location>
        <begin position="98"/>
        <end position="151"/>
    </location>
</feature>
<evidence type="ECO:0000256" key="1">
    <source>
        <dbReference type="SAM" id="Coils"/>
    </source>
</evidence>
<sequence length="291" mass="33382">MEVATATRHHLDRQLNDKCKQLEQAEARLDQVNTKYNNLKLDYKEQSAKIKKMQLFVQSTVCEAATRENQLRQNIAEDKMKTGNKNIEDKIDKDKITEDTQANQKHDASLMDCKPISLTSHTKPLPRSTQLRSFPSNETQQPSISKTTSWGTTLTATSCNNKAYATSMTQQQHDQSNKSETKDQHSPASSRSMMKRSKPFIFKNIQPIEIWTIQVQSALKRLRATDLITIKKKLGRPYDKAKLSEISNSFIQSILFDIERLHTNEDPSMLDLCKILLQEIGELRTRLNDCL</sequence>
<keyword evidence="1" id="KW-0175">Coiled coil</keyword>
<feature type="region of interest" description="Disordered" evidence="2">
    <location>
        <begin position="166"/>
        <end position="196"/>
    </location>
</feature>
<protein>
    <submittedName>
        <fullName evidence="3">Uncharacterized protein</fullName>
    </submittedName>
</protein>
<accession>A0A077X3E8</accession>
<feature type="compositionally biased region" description="Basic and acidic residues" evidence="2">
    <location>
        <begin position="175"/>
        <end position="185"/>
    </location>
</feature>
<feature type="compositionally biased region" description="Basic and acidic residues" evidence="2">
    <location>
        <begin position="98"/>
        <end position="109"/>
    </location>
</feature>
<feature type="compositionally biased region" description="Polar residues" evidence="2">
    <location>
        <begin position="117"/>
        <end position="144"/>
    </location>
</feature>
<proteinExistence type="predicted"/>
<evidence type="ECO:0000313" key="3">
    <source>
        <dbReference type="EMBL" id="CDS13808.1"/>
    </source>
</evidence>
<dbReference type="OrthoDB" id="4088568at2759"/>
<feature type="coiled-coil region" evidence="1">
    <location>
        <begin position="8"/>
        <end position="49"/>
    </location>
</feature>
<dbReference type="AlphaFoldDB" id="A0A077X3E8"/>